<name>A0ABP7V9J8_9ACTN</name>
<dbReference type="EMBL" id="BAAAZG010000003">
    <property type="protein sequence ID" value="GAA4062200.1"/>
    <property type="molecule type" value="Genomic_DNA"/>
</dbReference>
<feature type="compositionally biased region" description="Basic residues" evidence="1">
    <location>
        <begin position="51"/>
        <end position="71"/>
    </location>
</feature>
<feature type="region of interest" description="Disordered" evidence="1">
    <location>
        <begin position="1"/>
        <end position="109"/>
    </location>
</feature>
<dbReference type="Proteomes" id="UP001500683">
    <property type="component" value="Unassembled WGS sequence"/>
</dbReference>
<feature type="compositionally biased region" description="Basic and acidic residues" evidence="1">
    <location>
        <begin position="72"/>
        <end position="85"/>
    </location>
</feature>
<organism evidence="2 3">
    <name type="scientific">Actinomadura miaoliensis</name>
    <dbReference type="NCBI Taxonomy" id="430685"/>
    <lineage>
        <taxon>Bacteria</taxon>
        <taxon>Bacillati</taxon>
        <taxon>Actinomycetota</taxon>
        <taxon>Actinomycetes</taxon>
        <taxon>Streptosporangiales</taxon>
        <taxon>Thermomonosporaceae</taxon>
        <taxon>Actinomadura</taxon>
    </lineage>
</organism>
<reference evidence="3" key="1">
    <citation type="journal article" date="2019" name="Int. J. Syst. Evol. Microbiol.">
        <title>The Global Catalogue of Microorganisms (GCM) 10K type strain sequencing project: providing services to taxonomists for standard genome sequencing and annotation.</title>
        <authorList>
            <consortium name="The Broad Institute Genomics Platform"/>
            <consortium name="The Broad Institute Genome Sequencing Center for Infectious Disease"/>
            <person name="Wu L."/>
            <person name="Ma J."/>
        </authorList>
    </citation>
    <scope>NUCLEOTIDE SEQUENCE [LARGE SCALE GENOMIC DNA]</scope>
    <source>
        <strain evidence="3">JCM 16702</strain>
    </source>
</reference>
<evidence type="ECO:0000313" key="3">
    <source>
        <dbReference type="Proteomes" id="UP001500683"/>
    </source>
</evidence>
<sequence length="134" mass="14724">MYKPRPALPTTHDPTPDPTLIPLGNRPAHTPPASSPAKRDPHQDRPPPAPRHQRHNTPRHHPRAAPHHPCRQHGDQKTARPDPNVRRTPVKPPTAPFSVNSVREQGGAAGEWAVAAEDLRTRHLVPGTKASRAL</sequence>
<evidence type="ECO:0000313" key="2">
    <source>
        <dbReference type="EMBL" id="GAA4062200.1"/>
    </source>
</evidence>
<accession>A0ABP7V9J8</accession>
<keyword evidence="3" id="KW-1185">Reference proteome</keyword>
<evidence type="ECO:0000256" key="1">
    <source>
        <dbReference type="SAM" id="MobiDB-lite"/>
    </source>
</evidence>
<protein>
    <submittedName>
        <fullName evidence="2">Uncharacterized protein</fullName>
    </submittedName>
</protein>
<gene>
    <name evidence="2" type="ORF">GCM10022214_14300</name>
</gene>
<proteinExistence type="predicted"/>
<feature type="compositionally biased region" description="Low complexity" evidence="1">
    <location>
        <begin position="8"/>
        <end position="23"/>
    </location>
</feature>
<comment type="caution">
    <text evidence="2">The sequence shown here is derived from an EMBL/GenBank/DDBJ whole genome shotgun (WGS) entry which is preliminary data.</text>
</comment>